<dbReference type="Gene3D" id="2.20.160.10">
    <property type="entry name" value="titin domain like"/>
    <property type="match status" value="1"/>
</dbReference>
<dbReference type="FunFam" id="3.40.50.150:FF:000065">
    <property type="entry name" value="Phenylethanolamine N-methyltransferase"/>
    <property type="match status" value="1"/>
</dbReference>
<keyword evidence="3" id="KW-0808">Transferase</keyword>
<evidence type="ECO:0000313" key="5">
    <source>
        <dbReference type="EMBL" id="MBN3313819.1"/>
    </source>
</evidence>
<sequence>MQGRTVLVKRAGTLARAELGCSVREENRADRESYSADWQSVRLTTQPQDRQSLHAVDECRRESLTRQWEARPLVQHCPSGVLRLGTLAGGVREYQLPYRNTLPVPLFAPAELGARLGRGSAHEEEPRPVVLSDGACPTKRALGDIKRDLPPITQPVRMDFAKAPSGRGSEGGVNEINLHVIFTLPKESPRQHPSFSCPEGETEPVRGILGGGHSEQDPIQAERGWGRANAYSRCWQGAHVGTEGSFYRGSTLLKNAMRARSVPAEMEGLSEVGHGRGMSGYWVNERGKEEGQELQALSGLPGELGPPGQMPVRDGRASILPSELGLRLAQRAAASLAGGMEKQEEAGIEAAVAAMAQCYQPFDPAAYLQYNYTPPRADFSRLDSIVPWKLGCLHRAFTAGDICGGTLVDVGSGPTLYQVLSGCEAFERLVLTDFLPQNRAALEQWLEDDPDSFDWSPYLRHVCQLEGRSPEAWHEKAARLRSVVTDVLPIDVHRPAPLLPGALPGPADCLVSSFCLEAVSPDRPAFTQALRHVSTLLRPGGHLVMIGALEESYYLGGPGVRIPVVPVDQVFVTASLEECGYTVLEFCTYVLPADMCVGVDDVVGIFFLKARKK</sequence>
<name>A0A8J7T837_ATRSP</name>
<keyword evidence="2 5" id="KW-0489">Methyltransferase</keyword>
<evidence type="ECO:0000256" key="3">
    <source>
        <dbReference type="ARBA" id="ARBA00022679"/>
    </source>
</evidence>
<dbReference type="Gene3D" id="3.40.50.150">
    <property type="entry name" value="Vaccinia Virus protein VP39"/>
    <property type="match status" value="1"/>
</dbReference>
<dbReference type="AlphaFoldDB" id="A0A8J7T837"/>
<accession>A0A8J7T837</accession>
<dbReference type="Pfam" id="PF01234">
    <property type="entry name" value="NNMT_PNMT_TEMT"/>
    <property type="match status" value="1"/>
</dbReference>
<gene>
    <name evidence="5" type="primary">Pnmt</name>
    <name evidence="5" type="ORF">GTO95_0017918</name>
</gene>
<dbReference type="EMBL" id="JAAWVO010013038">
    <property type="protein sequence ID" value="MBN3313819.1"/>
    <property type="molecule type" value="Genomic_DNA"/>
</dbReference>
<dbReference type="InterPro" id="IPR029063">
    <property type="entry name" value="SAM-dependent_MTases_sf"/>
</dbReference>
<comment type="similarity">
    <text evidence="1">Belongs to the class I-like SAM-binding methyltransferase superfamily. NNMT/PNMT/TEMT family.</text>
</comment>
<dbReference type="Proteomes" id="UP000736164">
    <property type="component" value="Unassembled WGS sequence"/>
</dbReference>
<dbReference type="PANTHER" id="PTHR10867:SF18">
    <property type="entry name" value="PHENYLETHANOLAMINE N-METHYLTRANSFERASE"/>
    <property type="match status" value="1"/>
</dbReference>
<comment type="caution">
    <text evidence="5">The sequence shown here is derived from an EMBL/GenBank/DDBJ whole genome shotgun (WGS) entry which is preliminary data.</text>
</comment>
<dbReference type="PROSITE" id="PS51681">
    <property type="entry name" value="SAM_MT_NNMT_PNMT_TEMT"/>
    <property type="match status" value="1"/>
</dbReference>
<dbReference type="GO" id="GO:0032259">
    <property type="term" value="P:methylation"/>
    <property type="evidence" value="ECO:0007669"/>
    <property type="project" value="UniProtKB-KW"/>
</dbReference>
<dbReference type="InterPro" id="IPR015667">
    <property type="entry name" value="Telethonin"/>
</dbReference>
<dbReference type="Pfam" id="PF09470">
    <property type="entry name" value="Telethonin"/>
    <property type="match status" value="1"/>
</dbReference>
<organism evidence="5 6">
    <name type="scientific">Atractosteus spatula</name>
    <name type="common">Alligator gar</name>
    <name type="synonym">Lepisosteus spatula</name>
    <dbReference type="NCBI Taxonomy" id="7917"/>
    <lineage>
        <taxon>Eukaryota</taxon>
        <taxon>Metazoa</taxon>
        <taxon>Chordata</taxon>
        <taxon>Craniata</taxon>
        <taxon>Vertebrata</taxon>
        <taxon>Euteleostomi</taxon>
        <taxon>Actinopterygii</taxon>
        <taxon>Neopterygii</taxon>
        <taxon>Holostei</taxon>
        <taxon>Semionotiformes</taxon>
        <taxon>Lepisosteidae</taxon>
        <taxon>Atractosteus</taxon>
    </lineage>
</organism>
<feature type="non-terminal residue" evidence="5">
    <location>
        <position position="1"/>
    </location>
</feature>
<dbReference type="InterPro" id="IPR000940">
    <property type="entry name" value="NNMT_TEMT_trans"/>
</dbReference>
<evidence type="ECO:0000256" key="4">
    <source>
        <dbReference type="ARBA" id="ARBA00022691"/>
    </source>
</evidence>
<feature type="non-terminal residue" evidence="5">
    <location>
        <position position="613"/>
    </location>
</feature>
<evidence type="ECO:0000313" key="6">
    <source>
        <dbReference type="Proteomes" id="UP000736164"/>
    </source>
</evidence>
<dbReference type="SUPFAM" id="SSF53335">
    <property type="entry name" value="S-adenosyl-L-methionine-dependent methyltransferases"/>
    <property type="match status" value="1"/>
</dbReference>
<dbReference type="PANTHER" id="PTHR10867">
    <property type="entry name" value="NNMT/PNMT/TEMT FAMILY MEMBER"/>
    <property type="match status" value="1"/>
</dbReference>
<evidence type="ECO:0000256" key="2">
    <source>
        <dbReference type="ARBA" id="ARBA00022603"/>
    </source>
</evidence>
<keyword evidence="6" id="KW-1185">Reference proteome</keyword>
<dbReference type="GO" id="GO:0004603">
    <property type="term" value="F:phenylethanolamine N-methyltransferase activity"/>
    <property type="evidence" value="ECO:0007669"/>
    <property type="project" value="TreeGrafter"/>
</dbReference>
<reference evidence="5" key="1">
    <citation type="journal article" date="2021" name="Cell">
        <title>Tracing the genetic footprints of vertebrate landing in non-teleost ray-finned fishes.</title>
        <authorList>
            <person name="Bi X."/>
            <person name="Wang K."/>
            <person name="Yang L."/>
            <person name="Pan H."/>
            <person name="Jiang H."/>
            <person name="Wei Q."/>
            <person name="Fang M."/>
            <person name="Yu H."/>
            <person name="Zhu C."/>
            <person name="Cai Y."/>
            <person name="He Y."/>
            <person name="Gan X."/>
            <person name="Zeng H."/>
            <person name="Yu D."/>
            <person name="Zhu Y."/>
            <person name="Jiang H."/>
            <person name="Qiu Q."/>
            <person name="Yang H."/>
            <person name="Zhang Y.E."/>
            <person name="Wang W."/>
            <person name="Zhu M."/>
            <person name="He S."/>
            <person name="Zhang G."/>
        </authorList>
    </citation>
    <scope>NUCLEOTIDE SEQUENCE</scope>
    <source>
        <strain evidence="5">Allg_001</strain>
    </source>
</reference>
<dbReference type="GO" id="GO:0005829">
    <property type="term" value="C:cytosol"/>
    <property type="evidence" value="ECO:0007669"/>
    <property type="project" value="TreeGrafter"/>
</dbReference>
<proteinExistence type="inferred from homology"/>
<protein>
    <submittedName>
        <fullName evidence="5">PNMT methyltransferase</fullName>
    </submittedName>
</protein>
<evidence type="ECO:0000256" key="1">
    <source>
        <dbReference type="ARBA" id="ARBA00007996"/>
    </source>
</evidence>
<keyword evidence="4" id="KW-0949">S-adenosyl-L-methionine</keyword>
<dbReference type="InterPro" id="IPR023111">
    <property type="entry name" value="Titin-like_dom_sf"/>
</dbReference>